<dbReference type="InterPro" id="IPR036013">
    <property type="entry name" value="Band_7/SPFH_dom_sf"/>
</dbReference>
<dbReference type="InterPro" id="IPR001107">
    <property type="entry name" value="Band_7"/>
</dbReference>
<dbReference type="PANTHER" id="PTHR43327:SF10">
    <property type="entry name" value="STOMATIN-LIKE PROTEIN 2, MITOCHONDRIAL"/>
    <property type="match status" value="1"/>
</dbReference>
<dbReference type="InParanoid" id="A0A061EFX5"/>
<evidence type="ECO:0000256" key="2">
    <source>
        <dbReference type="ARBA" id="ARBA00008164"/>
    </source>
</evidence>
<keyword evidence="6" id="KW-1185">Reference proteome</keyword>
<dbReference type="SMART" id="SM00244">
    <property type="entry name" value="PHB"/>
    <property type="match status" value="1"/>
</dbReference>
<dbReference type="STRING" id="3641.A0A061EFX5"/>
<feature type="domain" description="Band 7" evidence="4">
    <location>
        <begin position="31"/>
        <end position="201"/>
    </location>
</feature>
<dbReference type="InterPro" id="IPR050710">
    <property type="entry name" value="Band7/mec-2_domain"/>
</dbReference>
<protein>
    <submittedName>
        <fullName evidence="5">SPFH/Band 7/PHB domain-containing membrane-associated protein family, putative</fullName>
    </submittedName>
</protein>
<dbReference type="eggNOG" id="KOG2620">
    <property type="taxonomic scope" value="Eukaryota"/>
</dbReference>
<dbReference type="PANTHER" id="PTHR43327">
    <property type="entry name" value="STOMATIN-LIKE PROTEIN 2, MITOCHONDRIAL"/>
    <property type="match status" value="1"/>
</dbReference>
<dbReference type="OMA" id="RSAMEMQ"/>
<dbReference type="GO" id="GO:0016020">
    <property type="term" value="C:membrane"/>
    <property type="evidence" value="ECO:0007669"/>
    <property type="project" value="InterPro"/>
</dbReference>
<evidence type="ECO:0000259" key="4">
    <source>
        <dbReference type="SMART" id="SM00244"/>
    </source>
</evidence>
<dbReference type="Pfam" id="PF16200">
    <property type="entry name" value="Band_7_C"/>
    <property type="match status" value="1"/>
</dbReference>
<dbReference type="Gene3D" id="3.30.479.30">
    <property type="entry name" value="Band 7 domain"/>
    <property type="match status" value="1"/>
</dbReference>
<evidence type="ECO:0000256" key="3">
    <source>
        <dbReference type="ARBA" id="ARBA00023128"/>
    </source>
</evidence>
<organism evidence="5 6">
    <name type="scientific">Theobroma cacao</name>
    <name type="common">Cacao</name>
    <name type="synonym">Cocoa</name>
    <dbReference type="NCBI Taxonomy" id="3641"/>
    <lineage>
        <taxon>Eukaryota</taxon>
        <taxon>Viridiplantae</taxon>
        <taxon>Streptophyta</taxon>
        <taxon>Embryophyta</taxon>
        <taxon>Tracheophyta</taxon>
        <taxon>Spermatophyta</taxon>
        <taxon>Magnoliopsida</taxon>
        <taxon>eudicotyledons</taxon>
        <taxon>Gunneridae</taxon>
        <taxon>Pentapetalae</taxon>
        <taxon>rosids</taxon>
        <taxon>malvids</taxon>
        <taxon>Malvales</taxon>
        <taxon>Malvaceae</taxon>
        <taxon>Byttnerioideae</taxon>
        <taxon>Theobroma</taxon>
    </lineage>
</organism>
<comment type="similarity">
    <text evidence="2">Belongs to the band 7/mec-2 family.</text>
</comment>
<reference evidence="5 6" key="1">
    <citation type="journal article" date="2013" name="Genome Biol.">
        <title>The genome sequence of the most widely cultivated cacao type and its use to identify candidate genes regulating pod color.</title>
        <authorList>
            <person name="Motamayor J.C."/>
            <person name="Mockaitis K."/>
            <person name="Schmutz J."/>
            <person name="Haiminen N."/>
            <person name="Iii D.L."/>
            <person name="Cornejo O."/>
            <person name="Findley S.D."/>
            <person name="Zheng P."/>
            <person name="Utro F."/>
            <person name="Royaert S."/>
            <person name="Saski C."/>
            <person name="Jenkins J."/>
            <person name="Podicheti R."/>
            <person name="Zhao M."/>
            <person name="Scheffler B.E."/>
            <person name="Stack J.C."/>
            <person name="Feltus F.A."/>
            <person name="Mustiga G.M."/>
            <person name="Amores F."/>
            <person name="Phillips W."/>
            <person name="Marelli J.P."/>
            <person name="May G.D."/>
            <person name="Shapiro H."/>
            <person name="Ma J."/>
            <person name="Bustamante C.D."/>
            <person name="Schnell R.J."/>
            <person name="Main D."/>
            <person name="Gilbert D."/>
            <person name="Parida L."/>
            <person name="Kuhn D.N."/>
        </authorList>
    </citation>
    <scope>NUCLEOTIDE SEQUENCE [LARGE SCALE GENOMIC DNA]</scope>
    <source>
        <strain evidence="6">cv. Matina 1-6</strain>
    </source>
</reference>
<sequence length="307" mass="34182">MNPFKASSINTIKSLKNFPNPRASSRNVSASSYLMLRTPHHSIPTQLGSSVRSFSTDSYKTRTPIGCLHFLMPIVDKIRYVHSLKEQAIPISDQTAITKDNVPIAIDWVLYIKISDPLLASYGIEDPIFAVIQLSQTTMRSELGKITLDKTFEERDMLNKSILDAINDWPLKKNWGLECLRYEIKDVSPPNGMRKAVNSQAEAERKRRAQILNSEGDQRQASEAEAILANAHATAKAIRDVSNAIYSPRGREAAGMRVAEQYIEAFGEIGKKSRVTLLPGNIANPASMITKALDIYKSMMKKNSGDD</sequence>
<dbReference type="Pfam" id="PF01145">
    <property type="entry name" value="Band_7"/>
    <property type="match status" value="1"/>
</dbReference>
<keyword evidence="3" id="KW-0496">Mitochondrion</keyword>
<dbReference type="CDD" id="cd08829">
    <property type="entry name" value="SPFH_paraslipin"/>
    <property type="match status" value="1"/>
</dbReference>
<comment type="subcellular location">
    <subcellularLocation>
        <location evidence="1">Mitochondrion</location>
    </subcellularLocation>
</comment>
<evidence type="ECO:0000256" key="1">
    <source>
        <dbReference type="ARBA" id="ARBA00004173"/>
    </source>
</evidence>
<dbReference type="InterPro" id="IPR001972">
    <property type="entry name" value="Stomatin_HflK_fam"/>
</dbReference>
<accession>A0A061EFX5</accession>
<dbReference type="AlphaFoldDB" id="A0A061EFX5"/>
<dbReference type="Proteomes" id="UP000026915">
    <property type="component" value="Chromosome 4"/>
</dbReference>
<dbReference type="Gramene" id="EOY03558">
    <property type="protein sequence ID" value="EOY03558"/>
    <property type="gene ID" value="TCM_018672"/>
</dbReference>
<proteinExistence type="inferred from homology"/>
<dbReference type="GO" id="GO:0005739">
    <property type="term" value="C:mitochondrion"/>
    <property type="evidence" value="ECO:0000318"/>
    <property type="project" value="GO_Central"/>
</dbReference>
<name>A0A061EFX5_THECC</name>
<dbReference type="HOGENOM" id="CLU_024949_2_2_1"/>
<dbReference type="InterPro" id="IPR032435">
    <property type="entry name" value="STML2-like_C"/>
</dbReference>
<evidence type="ECO:0000313" key="6">
    <source>
        <dbReference type="Proteomes" id="UP000026915"/>
    </source>
</evidence>
<dbReference type="GO" id="GO:0007005">
    <property type="term" value="P:mitochondrion organization"/>
    <property type="evidence" value="ECO:0000318"/>
    <property type="project" value="GO_Central"/>
</dbReference>
<dbReference type="PRINTS" id="PR00721">
    <property type="entry name" value="STOMATIN"/>
</dbReference>
<dbReference type="SUPFAM" id="SSF117892">
    <property type="entry name" value="Band 7/SPFH domain"/>
    <property type="match status" value="1"/>
</dbReference>
<evidence type="ECO:0000313" key="5">
    <source>
        <dbReference type="EMBL" id="EOY03558.1"/>
    </source>
</evidence>
<dbReference type="EMBL" id="CM001882">
    <property type="protein sequence ID" value="EOY03558.1"/>
    <property type="molecule type" value="Genomic_DNA"/>
</dbReference>
<gene>
    <name evidence="5" type="ORF">TCM_018672</name>
</gene>